<dbReference type="InterPro" id="IPR030842">
    <property type="entry name" value="TF_NusA_bacterial"/>
</dbReference>
<keyword evidence="1 7" id="KW-0806">Transcription termination</keyword>
<dbReference type="Pfam" id="PF13184">
    <property type="entry name" value="KH_NusA_1st"/>
    <property type="match status" value="1"/>
</dbReference>
<protein>
    <recommendedName>
        <fullName evidence="7">Transcription termination/antitermination protein NusA</fullName>
    </recommendedName>
</protein>
<feature type="compositionally biased region" description="Basic and acidic residues" evidence="8">
    <location>
        <begin position="435"/>
        <end position="445"/>
    </location>
</feature>
<dbReference type="FunFam" id="3.30.300.20:FF:000005">
    <property type="entry name" value="Transcription termination/antitermination protein NusA"/>
    <property type="match status" value="1"/>
</dbReference>
<proteinExistence type="inferred from homology"/>
<dbReference type="InterPro" id="IPR004087">
    <property type="entry name" value="KH_dom"/>
</dbReference>
<reference evidence="11" key="1">
    <citation type="submission" date="2017-09" db="EMBL/GenBank/DDBJ databases">
        <title>Depth-based differentiation of microbial function through sediment-hosted aquifers and enrichment of novel symbionts in the deep terrestrial subsurface.</title>
        <authorList>
            <person name="Probst A.J."/>
            <person name="Ladd B."/>
            <person name="Jarett J.K."/>
            <person name="Geller-Mcgrath D.E."/>
            <person name="Sieber C.M.K."/>
            <person name="Emerson J.B."/>
            <person name="Anantharaman K."/>
            <person name="Thomas B.C."/>
            <person name="Malmstrom R."/>
            <person name="Stieglmeier M."/>
            <person name="Klingl A."/>
            <person name="Woyke T."/>
            <person name="Ryan C.M."/>
            <person name="Banfield J.F."/>
        </authorList>
    </citation>
    <scope>NUCLEOTIDE SEQUENCE [LARGE SCALE GENOMIC DNA]</scope>
</reference>
<evidence type="ECO:0000256" key="1">
    <source>
        <dbReference type="ARBA" id="ARBA00022472"/>
    </source>
</evidence>
<dbReference type="GO" id="GO:0031564">
    <property type="term" value="P:transcription antitermination"/>
    <property type="evidence" value="ECO:0007669"/>
    <property type="project" value="UniProtKB-UniRule"/>
</dbReference>
<dbReference type="PROSITE" id="PS50084">
    <property type="entry name" value="KH_TYPE_1"/>
    <property type="match status" value="1"/>
</dbReference>
<gene>
    <name evidence="7 10" type="primary">nusA</name>
    <name evidence="10" type="ORF">COU82_01800</name>
</gene>
<comment type="similarity">
    <text evidence="7">Belongs to the NusA family.</text>
</comment>
<evidence type="ECO:0000256" key="6">
    <source>
        <dbReference type="ARBA" id="ARBA00023163"/>
    </source>
</evidence>
<dbReference type="InterPro" id="IPR010213">
    <property type="entry name" value="TF_NusA"/>
</dbReference>
<dbReference type="InterPro" id="IPR003029">
    <property type="entry name" value="S1_domain"/>
</dbReference>
<dbReference type="EMBL" id="PFDX01000020">
    <property type="protein sequence ID" value="PJE57474.1"/>
    <property type="molecule type" value="Genomic_DNA"/>
</dbReference>
<dbReference type="HAMAP" id="MF_00945_B">
    <property type="entry name" value="NusA_B"/>
    <property type="match status" value="1"/>
</dbReference>
<dbReference type="FunFam" id="3.30.300.20:FF:000002">
    <property type="entry name" value="Transcription termination/antitermination protein NusA"/>
    <property type="match status" value="1"/>
</dbReference>
<dbReference type="InterPro" id="IPR025249">
    <property type="entry name" value="TF_NusA_KH_1st"/>
</dbReference>
<dbReference type="GO" id="GO:0003723">
    <property type="term" value="F:RNA binding"/>
    <property type="evidence" value="ECO:0007669"/>
    <property type="project" value="UniProtKB-UniRule"/>
</dbReference>
<comment type="function">
    <text evidence="7">Participates in both transcription termination and antitermination.</text>
</comment>
<dbReference type="SUPFAM" id="SSF50249">
    <property type="entry name" value="Nucleic acid-binding proteins"/>
    <property type="match status" value="1"/>
</dbReference>
<sequence>MDQKQFLLALNQIAEEKGIPQEQIIETLEMAIAAAYKKDYGKKGQNIKVKFDPKTGEIKVFQVFLVVDKSMLKEEEPVSEEEAEKLAAEPEKEGEEEEEKKIRFNPFKHIMVEDAQKIKKGAKAGEEIQVKLEAHTDYGRIAAQTAKQVIVQRLREAEREVIFNEYSGKEGEVVSAIVQRIEGRNIFLDIGKAGGILFPEEQIPGERFFIGQRLRVYILKVEKNPKGANIILSRAYPKLVSRLFAIEVPEISAGTVQIKSIAREPGSRTKIAVYSKEEGVDPVGSCVGQKGSRVQTVINELGGEKIDIIEWNEDTTKYIGNALSPAKVLDVETDEKTRIALAIVPEDQLSLAIGQKGQNVRLAAKLTGWKIDVKSEEMIKKAKEAKKKPAATRQKLEHLGGKPASNASRSDAGWQAGPPQPGGLGGETKKKKSKKKDEKKETEKN</sequence>
<dbReference type="Pfam" id="PF08529">
    <property type="entry name" value="NusA_N"/>
    <property type="match status" value="2"/>
</dbReference>
<feature type="region of interest" description="Disordered" evidence="8">
    <location>
        <begin position="76"/>
        <end position="99"/>
    </location>
</feature>
<dbReference type="GO" id="GO:0003700">
    <property type="term" value="F:DNA-binding transcription factor activity"/>
    <property type="evidence" value="ECO:0007669"/>
    <property type="project" value="InterPro"/>
</dbReference>
<dbReference type="SUPFAM" id="SSF54814">
    <property type="entry name" value="Prokaryotic type KH domain (KH-domain type II)"/>
    <property type="match status" value="2"/>
</dbReference>
<dbReference type="NCBIfam" id="TIGR01953">
    <property type="entry name" value="NusA"/>
    <property type="match status" value="1"/>
</dbReference>
<feature type="domain" description="S1 motif" evidence="9">
    <location>
        <begin position="171"/>
        <end position="235"/>
    </location>
</feature>
<dbReference type="InterPro" id="IPR009019">
    <property type="entry name" value="KH_sf_prok-type"/>
</dbReference>
<dbReference type="SMART" id="SM00322">
    <property type="entry name" value="KH"/>
    <property type="match status" value="2"/>
</dbReference>
<dbReference type="SMART" id="SM00316">
    <property type="entry name" value="S1"/>
    <property type="match status" value="1"/>
</dbReference>
<evidence type="ECO:0000313" key="11">
    <source>
        <dbReference type="Proteomes" id="UP000231648"/>
    </source>
</evidence>
<dbReference type="InterPro" id="IPR015946">
    <property type="entry name" value="KH_dom-like_a/b"/>
</dbReference>
<dbReference type="PANTHER" id="PTHR22648">
    <property type="entry name" value="TRANSCRIPTION TERMINATION FACTOR NUSA"/>
    <property type="match status" value="1"/>
</dbReference>
<evidence type="ECO:0000256" key="2">
    <source>
        <dbReference type="ARBA" id="ARBA00022490"/>
    </source>
</evidence>
<dbReference type="CDD" id="cd04455">
    <property type="entry name" value="S1_NusA"/>
    <property type="match status" value="1"/>
</dbReference>
<dbReference type="InterPro" id="IPR013735">
    <property type="entry name" value="TF_NusA_N"/>
</dbReference>
<evidence type="ECO:0000256" key="7">
    <source>
        <dbReference type="HAMAP-Rule" id="MF_00945"/>
    </source>
</evidence>
<dbReference type="InterPro" id="IPR012340">
    <property type="entry name" value="NA-bd_OB-fold"/>
</dbReference>
<dbReference type="Gene3D" id="3.30.300.20">
    <property type="match status" value="2"/>
</dbReference>
<dbReference type="Gene3D" id="2.40.50.140">
    <property type="entry name" value="Nucleic acid-binding proteins"/>
    <property type="match status" value="1"/>
</dbReference>
<dbReference type="PANTHER" id="PTHR22648:SF0">
    <property type="entry name" value="TRANSCRIPTION TERMINATION_ANTITERMINATION PROTEIN NUSA"/>
    <property type="match status" value="1"/>
</dbReference>
<accession>A0A2M8KC52</accession>
<keyword evidence="3 7" id="KW-0889">Transcription antitermination</keyword>
<dbReference type="Pfam" id="PF00575">
    <property type="entry name" value="S1"/>
    <property type="match status" value="1"/>
</dbReference>
<dbReference type="InterPro" id="IPR058582">
    <property type="entry name" value="KH_NusA_2nd"/>
</dbReference>
<comment type="caution">
    <text evidence="10">The sequence shown here is derived from an EMBL/GenBank/DDBJ whole genome shotgun (WGS) entry which is preliminary data.</text>
</comment>
<evidence type="ECO:0000259" key="9">
    <source>
        <dbReference type="PROSITE" id="PS50126"/>
    </source>
</evidence>
<dbReference type="CDD" id="cd02134">
    <property type="entry name" value="KH-II_NusA_rpt1"/>
    <property type="match status" value="1"/>
</dbReference>
<dbReference type="AlphaFoldDB" id="A0A2M8KC52"/>
<keyword evidence="5 7" id="KW-0805">Transcription regulation</keyword>
<dbReference type="Gene3D" id="3.30.1480.10">
    <property type="entry name" value="NusA, N-terminal domain"/>
    <property type="match status" value="1"/>
</dbReference>
<comment type="subcellular location">
    <subcellularLocation>
        <location evidence="7">Cytoplasm</location>
    </subcellularLocation>
</comment>
<dbReference type="GO" id="GO:0005829">
    <property type="term" value="C:cytosol"/>
    <property type="evidence" value="ECO:0007669"/>
    <property type="project" value="TreeGrafter"/>
</dbReference>
<dbReference type="CDD" id="cd22529">
    <property type="entry name" value="KH-II_NusA_rpt2"/>
    <property type="match status" value="1"/>
</dbReference>
<keyword evidence="6 7" id="KW-0804">Transcription</keyword>
<keyword evidence="2 7" id="KW-0963">Cytoplasm</keyword>
<dbReference type="PROSITE" id="PS50126">
    <property type="entry name" value="S1"/>
    <property type="match status" value="1"/>
</dbReference>
<keyword evidence="4 7" id="KW-0694">RNA-binding</keyword>
<dbReference type="Pfam" id="PF26594">
    <property type="entry name" value="KH_NusA_2nd"/>
    <property type="match status" value="1"/>
</dbReference>
<name>A0A2M8KC52_9BACT</name>
<dbReference type="Proteomes" id="UP000231648">
    <property type="component" value="Unassembled WGS sequence"/>
</dbReference>
<evidence type="ECO:0000256" key="8">
    <source>
        <dbReference type="SAM" id="MobiDB-lite"/>
    </source>
</evidence>
<organism evidence="10 11">
    <name type="scientific">Candidatus Portnoybacteria bacterium CG10_big_fil_rev_8_21_14_0_10_38_18</name>
    <dbReference type="NCBI Taxonomy" id="1974813"/>
    <lineage>
        <taxon>Bacteria</taxon>
        <taxon>Candidatus Portnoyibacteriota</taxon>
    </lineage>
</organism>
<evidence type="ECO:0000256" key="4">
    <source>
        <dbReference type="ARBA" id="ARBA00022884"/>
    </source>
</evidence>
<comment type="subunit">
    <text evidence="7">Monomer. Binds directly to the core enzyme of the DNA-dependent RNA polymerase and to nascent RNA.</text>
</comment>
<evidence type="ECO:0000256" key="3">
    <source>
        <dbReference type="ARBA" id="ARBA00022814"/>
    </source>
</evidence>
<feature type="region of interest" description="Disordered" evidence="8">
    <location>
        <begin position="382"/>
        <end position="445"/>
    </location>
</feature>
<evidence type="ECO:0000313" key="10">
    <source>
        <dbReference type="EMBL" id="PJE57474.1"/>
    </source>
</evidence>
<dbReference type="SUPFAM" id="SSF69705">
    <property type="entry name" value="Transcription factor NusA, N-terminal domain"/>
    <property type="match status" value="1"/>
</dbReference>
<dbReference type="InterPro" id="IPR036555">
    <property type="entry name" value="NusA_N_sf"/>
</dbReference>
<dbReference type="GO" id="GO:0006353">
    <property type="term" value="P:DNA-templated transcription termination"/>
    <property type="evidence" value="ECO:0007669"/>
    <property type="project" value="UniProtKB-UniRule"/>
</dbReference>
<evidence type="ECO:0000256" key="5">
    <source>
        <dbReference type="ARBA" id="ARBA00023015"/>
    </source>
</evidence>